<sequence length="53" mass="6203">MVLVLLEECMVTMLLTITLLVNFTIVYLDYVLENLRITHNILLVDNKLIKKII</sequence>
<feature type="transmembrane region" description="Helical" evidence="1">
    <location>
        <begin position="12"/>
        <end position="32"/>
    </location>
</feature>
<accession>A0A6J7SL78</accession>
<reference evidence="2" key="1">
    <citation type="submission" date="2020-05" db="EMBL/GenBank/DDBJ databases">
        <authorList>
            <person name="Chiriac C."/>
            <person name="Salcher M."/>
            <person name="Ghai R."/>
            <person name="Kavagutti S V."/>
        </authorList>
    </citation>
    <scope>NUCLEOTIDE SEQUENCE</scope>
</reference>
<dbReference type="EMBL" id="CAFBPW010000310">
    <property type="protein sequence ID" value="CAB5041020.1"/>
    <property type="molecule type" value="Genomic_DNA"/>
</dbReference>
<dbReference type="AlphaFoldDB" id="A0A6J7SL78"/>
<keyword evidence="1" id="KW-0812">Transmembrane</keyword>
<evidence type="ECO:0000313" key="2">
    <source>
        <dbReference type="EMBL" id="CAB5041020.1"/>
    </source>
</evidence>
<keyword evidence="1" id="KW-0472">Membrane</keyword>
<gene>
    <name evidence="2" type="ORF">UFOPK4173_01908</name>
</gene>
<keyword evidence="1" id="KW-1133">Transmembrane helix</keyword>
<protein>
    <submittedName>
        <fullName evidence="2">Unannotated protein</fullName>
    </submittedName>
</protein>
<organism evidence="2">
    <name type="scientific">freshwater metagenome</name>
    <dbReference type="NCBI Taxonomy" id="449393"/>
    <lineage>
        <taxon>unclassified sequences</taxon>
        <taxon>metagenomes</taxon>
        <taxon>ecological metagenomes</taxon>
    </lineage>
</organism>
<proteinExistence type="predicted"/>
<evidence type="ECO:0000256" key="1">
    <source>
        <dbReference type="SAM" id="Phobius"/>
    </source>
</evidence>
<name>A0A6J7SL78_9ZZZZ</name>